<name>A0ACB8UEG3_9APHY</name>
<dbReference type="Proteomes" id="UP001055072">
    <property type="component" value="Unassembled WGS sequence"/>
</dbReference>
<evidence type="ECO:0000313" key="1">
    <source>
        <dbReference type="EMBL" id="KAI0092394.1"/>
    </source>
</evidence>
<keyword evidence="2" id="KW-1185">Reference proteome</keyword>
<dbReference type="EMBL" id="MU274903">
    <property type="protein sequence ID" value="KAI0092394.1"/>
    <property type="molecule type" value="Genomic_DNA"/>
</dbReference>
<proteinExistence type="predicted"/>
<reference evidence="1" key="1">
    <citation type="journal article" date="2021" name="Environ. Microbiol.">
        <title>Gene family expansions and transcriptome signatures uncover fungal adaptations to wood decay.</title>
        <authorList>
            <person name="Hage H."/>
            <person name="Miyauchi S."/>
            <person name="Viragh M."/>
            <person name="Drula E."/>
            <person name="Min B."/>
            <person name="Chaduli D."/>
            <person name="Navarro D."/>
            <person name="Favel A."/>
            <person name="Norest M."/>
            <person name="Lesage-Meessen L."/>
            <person name="Balint B."/>
            <person name="Merenyi Z."/>
            <person name="de Eugenio L."/>
            <person name="Morin E."/>
            <person name="Martinez A.T."/>
            <person name="Baldrian P."/>
            <person name="Stursova M."/>
            <person name="Martinez M.J."/>
            <person name="Novotny C."/>
            <person name="Magnuson J.K."/>
            <person name="Spatafora J.W."/>
            <person name="Maurice S."/>
            <person name="Pangilinan J."/>
            <person name="Andreopoulos W."/>
            <person name="LaButti K."/>
            <person name="Hundley H."/>
            <person name="Na H."/>
            <person name="Kuo A."/>
            <person name="Barry K."/>
            <person name="Lipzen A."/>
            <person name="Henrissat B."/>
            <person name="Riley R."/>
            <person name="Ahrendt S."/>
            <person name="Nagy L.G."/>
            <person name="Grigoriev I.V."/>
            <person name="Martin F."/>
            <person name="Rosso M.N."/>
        </authorList>
    </citation>
    <scope>NUCLEOTIDE SEQUENCE</scope>
    <source>
        <strain evidence="1">CBS 384.51</strain>
    </source>
</reference>
<protein>
    <submittedName>
        <fullName evidence="1">Uncharacterized protein</fullName>
    </submittedName>
</protein>
<evidence type="ECO:0000313" key="2">
    <source>
        <dbReference type="Proteomes" id="UP001055072"/>
    </source>
</evidence>
<comment type="caution">
    <text evidence="1">The sequence shown here is derived from an EMBL/GenBank/DDBJ whole genome shotgun (WGS) entry which is preliminary data.</text>
</comment>
<gene>
    <name evidence="1" type="ORF">BDY19DRAFT_924050</name>
</gene>
<accession>A0ACB8UEG3</accession>
<sequence length="174" mass="19660">MSTTVAADPAGQPVTLSTNDDDEADLPNLRSDSLTQLEWGPIEHLAYYSCDESDRVSFDLSCLHSFSQPSLPANLARGRELFYQRNKHNRSLGHPIPLDNLVRACLALGKETELHSADIITWRGVLVKLMLGIRMDLKFYIEDNALYIMEYDKKPHNTWQPIEAGISWVVSVFV</sequence>
<organism evidence="1 2">
    <name type="scientific">Irpex rosettiformis</name>
    <dbReference type="NCBI Taxonomy" id="378272"/>
    <lineage>
        <taxon>Eukaryota</taxon>
        <taxon>Fungi</taxon>
        <taxon>Dikarya</taxon>
        <taxon>Basidiomycota</taxon>
        <taxon>Agaricomycotina</taxon>
        <taxon>Agaricomycetes</taxon>
        <taxon>Polyporales</taxon>
        <taxon>Irpicaceae</taxon>
        <taxon>Irpex</taxon>
    </lineage>
</organism>